<gene>
    <name evidence="3" type="ORF">DPMN_093678</name>
</gene>
<dbReference type="Gene3D" id="3.30.710.10">
    <property type="entry name" value="Potassium Channel Kv1.1, Chain A"/>
    <property type="match status" value="1"/>
</dbReference>
<accession>A0A9D4L3R2</accession>
<proteinExistence type="predicted"/>
<evidence type="ECO:0000313" key="3">
    <source>
        <dbReference type="EMBL" id="KAH3851198.1"/>
    </source>
</evidence>
<keyword evidence="4" id="KW-1185">Reference proteome</keyword>
<reference evidence="3" key="2">
    <citation type="submission" date="2020-11" db="EMBL/GenBank/DDBJ databases">
        <authorList>
            <person name="McCartney M.A."/>
            <person name="Auch B."/>
            <person name="Kono T."/>
            <person name="Mallez S."/>
            <person name="Becker A."/>
            <person name="Gohl D.M."/>
            <person name="Silverstein K.A.T."/>
            <person name="Koren S."/>
            <person name="Bechman K.B."/>
            <person name="Herman A."/>
            <person name="Abrahante J.E."/>
            <person name="Garbe J."/>
        </authorList>
    </citation>
    <scope>NUCLEOTIDE SEQUENCE</scope>
    <source>
        <strain evidence="3">Duluth1</strain>
        <tissue evidence="3">Whole animal</tissue>
    </source>
</reference>
<sequence length="300" mass="35165">METRVYKPNEQTKSGAIDVSIFSEDSDLTDLTLIVEEIRIPVIKAVLSLSSPVFKKMFEGEWKEKNQSEVYLPEKKLVTFVPFLCCLYPNLKERITTENAAFILPLASEYQVVKLMEQCEDTLLTFMEGTATNDMSCEEVCKYLKLAEQHERTRLSEYCVLRLSRFPLYKRKKCLTENNISLENQCKIAEAQCKRHELDEKDVKSLIYLFPEKTIFQQIRDIGSTGNPCYENSIEHSFTSVRVSYYMYGKDSKIYRDMLKRLKKNVCNKDKKFLPTYSDFEYLPEDLKNDLQRVIPGFRK</sequence>
<feature type="coiled-coil region" evidence="1">
    <location>
        <begin position="172"/>
        <end position="199"/>
    </location>
</feature>
<evidence type="ECO:0000313" key="4">
    <source>
        <dbReference type="Proteomes" id="UP000828390"/>
    </source>
</evidence>
<dbReference type="SMART" id="SM00225">
    <property type="entry name" value="BTB"/>
    <property type="match status" value="1"/>
</dbReference>
<dbReference type="Proteomes" id="UP000828390">
    <property type="component" value="Unassembled WGS sequence"/>
</dbReference>
<name>A0A9D4L3R2_DREPO</name>
<feature type="domain" description="BTB" evidence="2">
    <location>
        <begin position="29"/>
        <end position="88"/>
    </location>
</feature>
<reference evidence="3" key="1">
    <citation type="journal article" date="2019" name="bioRxiv">
        <title>The Genome of the Zebra Mussel, Dreissena polymorpha: A Resource for Invasive Species Research.</title>
        <authorList>
            <person name="McCartney M.A."/>
            <person name="Auch B."/>
            <person name="Kono T."/>
            <person name="Mallez S."/>
            <person name="Zhang Y."/>
            <person name="Obille A."/>
            <person name="Becker A."/>
            <person name="Abrahante J.E."/>
            <person name="Garbe J."/>
            <person name="Badalamenti J.P."/>
            <person name="Herman A."/>
            <person name="Mangelson H."/>
            <person name="Liachko I."/>
            <person name="Sullivan S."/>
            <person name="Sone E.D."/>
            <person name="Koren S."/>
            <person name="Silverstein K.A.T."/>
            <person name="Beckman K.B."/>
            <person name="Gohl D.M."/>
        </authorList>
    </citation>
    <scope>NUCLEOTIDE SEQUENCE</scope>
    <source>
        <strain evidence="3">Duluth1</strain>
        <tissue evidence="3">Whole animal</tissue>
    </source>
</reference>
<dbReference type="AlphaFoldDB" id="A0A9D4L3R2"/>
<organism evidence="3 4">
    <name type="scientific">Dreissena polymorpha</name>
    <name type="common">Zebra mussel</name>
    <name type="synonym">Mytilus polymorpha</name>
    <dbReference type="NCBI Taxonomy" id="45954"/>
    <lineage>
        <taxon>Eukaryota</taxon>
        <taxon>Metazoa</taxon>
        <taxon>Spiralia</taxon>
        <taxon>Lophotrochozoa</taxon>
        <taxon>Mollusca</taxon>
        <taxon>Bivalvia</taxon>
        <taxon>Autobranchia</taxon>
        <taxon>Heteroconchia</taxon>
        <taxon>Euheterodonta</taxon>
        <taxon>Imparidentia</taxon>
        <taxon>Neoheterodontei</taxon>
        <taxon>Myida</taxon>
        <taxon>Dreissenoidea</taxon>
        <taxon>Dreissenidae</taxon>
        <taxon>Dreissena</taxon>
    </lineage>
</organism>
<evidence type="ECO:0000256" key="1">
    <source>
        <dbReference type="SAM" id="Coils"/>
    </source>
</evidence>
<dbReference type="InterPro" id="IPR011333">
    <property type="entry name" value="SKP1/BTB/POZ_sf"/>
</dbReference>
<dbReference type="Pfam" id="PF00651">
    <property type="entry name" value="BTB"/>
    <property type="match status" value="1"/>
</dbReference>
<comment type="caution">
    <text evidence="3">The sequence shown here is derived from an EMBL/GenBank/DDBJ whole genome shotgun (WGS) entry which is preliminary data.</text>
</comment>
<dbReference type="SUPFAM" id="SSF54695">
    <property type="entry name" value="POZ domain"/>
    <property type="match status" value="1"/>
</dbReference>
<evidence type="ECO:0000259" key="2">
    <source>
        <dbReference type="PROSITE" id="PS50097"/>
    </source>
</evidence>
<protein>
    <recommendedName>
        <fullName evidence="2">BTB domain-containing protein</fullName>
    </recommendedName>
</protein>
<dbReference type="PANTHER" id="PTHR22744">
    <property type="entry name" value="HELIX LOOP HELIX PROTEIN 21-RELATED"/>
    <property type="match status" value="1"/>
</dbReference>
<dbReference type="PROSITE" id="PS50097">
    <property type="entry name" value="BTB"/>
    <property type="match status" value="1"/>
</dbReference>
<dbReference type="EMBL" id="JAIWYP010000003">
    <property type="protein sequence ID" value="KAH3851198.1"/>
    <property type="molecule type" value="Genomic_DNA"/>
</dbReference>
<dbReference type="PANTHER" id="PTHR22744:SF17">
    <property type="entry name" value="BTB DOMAIN-CONTAINING PROTEIN"/>
    <property type="match status" value="1"/>
</dbReference>
<dbReference type="OrthoDB" id="437903at2759"/>
<dbReference type="InterPro" id="IPR000210">
    <property type="entry name" value="BTB/POZ_dom"/>
</dbReference>
<keyword evidence="1" id="KW-0175">Coiled coil</keyword>